<protein>
    <submittedName>
        <fullName evidence="2">Methylglutaconyl-CoA hydratase</fullName>
    </submittedName>
</protein>
<dbReference type="CDD" id="cd06558">
    <property type="entry name" value="crotonase-like"/>
    <property type="match status" value="1"/>
</dbReference>
<dbReference type="GO" id="GO:0003824">
    <property type="term" value="F:catalytic activity"/>
    <property type="evidence" value="ECO:0007669"/>
    <property type="project" value="UniProtKB-ARBA"/>
</dbReference>
<dbReference type="Pfam" id="PF00378">
    <property type="entry name" value="ECH_1"/>
    <property type="match status" value="1"/>
</dbReference>
<evidence type="ECO:0000313" key="2">
    <source>
        <dbReference type="EMBL" id="TYP77011.1"/>
    </source>
</evidence>
<dbReference type="PANTHER" id="PTHR42964">
    <property type="entry name" value="ENOYL-COA HYDRATASE"/>
    <property type="match status" value="1"/>
</dbReference>
<dbReference type="InterPro" id="IPR001753">
    <property type="entry name" value="Enoyl-CoA_hydra/iso"/>
</dbReference>
<evidence type="ECO:0000313" key="3">
    <source>
        <dbReference type="Proteomes" id="UP000324376"/>
    </source>
</evidence>
<comment type="caution">
    <text evidence="2">The sequence shown here is derived from an EMBL/GenBank/DDBJ whole genome shotgun (WGS) entry which is preliminary data.</text>
</comment>
<dbReference type="InterPro" id="IPR051683">
    <property type="entry name" value="Enoyl-CoA_Hydratase/Isomerase"/>
</dbReference>
<dbReference type="Proteomes" id="UP000324376">
    <property type="component" value="Unassembled WGS sequence"/>
</dbReference>
<dbReference type="PANTHER" id="PTHR42964:SF1">
    <property type="entry name" value="POLYKETIDE BIOSYNTHESIS ENOYL-COA HYDRATASE PKSH-RELATED"/>
    <property type="match status" value="1"/>
</dbReference>
<reference evidence="2 3" key="1">
    <citation type="submission" date="2019-07" db="EMBL/GenBank/DDBJ databases">
        <title>Genomic Encyclopedia of Archaeal and Bacterial Type Strains, Phase II (KMG-II): from individual species to whole genera.</title>
        <authorList>
            <person name="Goeker M."/>
        </authorList>
    </citation>
    <scope>NUCLEOTIDE SEQUENCE [LARGE SCALE GENOMIC DNA]</scope>
    <source>
        <strain evidence="2 3">DSM 17527</strain>
    </source>
</reference>
<accession>A0A5S5CCB4</accession>
<proteinExistence type="inferred from homology"/>
<dbReference type="SUPFAM" id="SSF52096">
    <property type="entry name" value="ClpP/crotonase"/>
    <property type="match status" value="1"/>
</dbReference>
<dbReference type="InterPro" id="IPR029045">
    <property type="entry name" value="ClpP/crotonase-like_dom_sf"/>
</dbReference>
<keyword evidence="3" id="KW-1185">Reference proteome</keyword>
<dbReference type="OrthoDB" id="9775794at2"/>
<comment type="similarity">
    <text evidence="1">Belongs to the enoyl-CoA hydratase/isomerase family.</text>
</comment>
<dbReference type="Gene3D" id="3.90.226.10">
    <property type="entry name" value="2-enoyl-CoA Hydratase, Chain A, domain 1"/>
    <property type="match status" value="1"/>
</dbReference>
<gene>
    <name evidence="2" type="ORF">BD809_101158</name>
</gene>
<evidence type="ECO:0000256" key="1">
    <source>
        <dbReference type="ARBA" id="ARBA00005254"/>
    </source>
</evidence>
<organism evidence="2 3">
    <name type="scientific">Aquimarina intermedia</name>
    <dbReference type="NCBI Taxonomy" id="350814"/>
    <lineage>
        <taxon>Bacteria</taxon>
        <taxon>Pseudomonadati</taxon>
        <taxon>Bacteroidota</taxon>
        <taxon>Flavobacteriia</taxon>
        <taxon>Flavobacteriales</taxon>
        <taxon>Flavobacteriaceae</taxon>
        <taxon>Aquimarina</taxon>
    </lineage>
</organism>
<dbReference type="AlphaFoldDB" id="A0A5S5CCB4"/>
<dbReference type="RefSeq" id="WP_148781039.1">
    <property type="nucleotide sequence ID" value="NZ_VNHU01000001.1"/>
</dbReference>
<dbReference type="EMBL" id="VNHU01000001">
    <property type="protein sequence ID" value="TYP77011.1"/>
    <property type="molecule type" value="Genomic_DNA"/>
</dbReference>
<name>A0A5S5CCB4_9FLAO</name>
<sequence>MERSKESVFTKVENKIATIEFGHLNENQLDSVLLTRLEKAFVEIEYDRKVSLVVLKSQKSDFFCRGLLPEVLNHNSLADIQTSLVQLAQLFKILLKYSKPIVARVDGKIVNDGLGLIACCDYVFATEASALQINQMKKGLAPLVTQLPLTDCIGTSGFDRLVWSPKTWQNAYWALEKGLYHRVFEKISELDEALELFLNELSQFSLEAMKTIKDNKLIMQSYKPNLLEKSALTAAKNFYHHIEASKE</sequence>